<dbReference type="Gene3D" id="3.30.1180.20">
    <property type="entry name" value="Dihydroxyacetone kinase, domain 2"/>
    <property type="match status" value="1"/>
</dbReference>
<protein>
    <submittedName>
        <fullName evidence="6">Dihydroxyacetone kinase subunit DhaK</fullName>
    </submittedName>
</protein>
<sequence length="335" mass="36400">MKKFLNDPELFVDEMIQGIVAAHPRQLKYVADDYRCIVRADEIPSGKVALASGGGSGHLPLFLGYVGQGLLDGCAVGGVFQSPSAQQMVEVTKAIDRGAGVLYIYGNYTGDIMNFEMASEMLEMDDIQTAHVLGAEDVASAPKGEEEKRRGVAGIFYVYKIAGAYADEMVSLEEVKRIAEKVCASVRTMGVALSPCTIPEVGKPTFEIGDNEMEIGMGIHGEPGVRRGPLKTADDVVEEILSTILADLPYQRGDEVSVLMNGLGATPKEELYVMFRKVHEMLNAEGISVYHTYVGEFATSMEMTGASISLLKLDDELKRLLAKPAWTPFFEQGQL</sequence>
<dbReference type="GO" id="GO:0004371">
    <property type="term" value="F:glycerone kinase activity"/>
    <property type="evidence" value="ECO:0007669"/>
    <property type="project" value="InterPro"/>
</dbReference>
<dbReference type="PROSITE" id="PS51481">
    <property type="entry name" value="DHAK"/>
    <property type="match status" value="1"/>
</dbReference>
<dbReference type="GO" id="GO:0005829">
    <property type="term" value="C:cytosol"/>
    <property type="evidence" value="ECO:0007669"/>
    <property type="project" value="TreeGrafter"/>
</dbReference>
<dbReference type="GO" id="GO:0005524">
    <property type="term" value="F:ATP binding"/>
    <property type="evidence" value="ECO:0007669"/>
    <property type="project" value="UniProtKB-KW"/>
</dbReference>
<dbReference type="AlphaFoldDB" id="A0A2G6E3R3"/>
<dbReference type="InterPro" id="IPR004006">
    <property type="entry name" value="DhaK_dom"/>
</dbReference>
<evidence type="ECO:0000256" key="2">
    <source>
        <dbReference type="ARBA" id="ARBA00022741"/>
    </source>
</evidence>
<keyword evidence="2" id="KW-0547">Nucleotide-binding</keyword>
<evidence type="ECO:0000256" key="3">
    <source>
        <dbReference type="ARBA" id="ARBA00022777"/>
    </source>
</evidence>
<organism evidence="6 7">
    <name type="scientific">candidate division KSB3 bacterium</name>
    <dbReference type="NCBI Taxonomy" id="2044937"/>
    <lineage>
        <taxon>Bacteria</taxon>
        <taxon>candidate division KSB3</taxon>
    </lineage>
</organism>
<name>A0A2G6E3R3_9BACT</name>
<dbReference type="PANTHER" id="PTHR28629:SF4">
    <property type="entry name" value="TRIOKINASE_FMN CYCLASE"/>
    <property type="match status" value="1"/>
</dbReference>
<evidence type="ECO:0000256" key="4">
    <source>
        <dbReference type="ARBA" id="ARBA00022840"/>
    </source>
</evidence>
<dbReference type="InterPro" id="IPR050861">
    <property type="entry name" value="Dihydroxyacetone_Kinase"/>
</dbReference>
<evidence type="ECO:0000313" key="6">
    <source>
        <dbReference type="EMBL" id="PID56418.1"/>
    </source>
</evidence>
<keyword evidence="3 6" id="KW-0418">Kinase</keyword>
<gene>
    <name evidence="6" type="ORF">CSB45_11215</name>
</gene>
<feature type="domain" description="DhaK" evidence="5">
    <location>
        <begin position="7"/>
        <end position="330"/>
    </location>
</feature>
<comment type="caution">
    <text evidence="6">The sequence shown here is derived from an EMBL/GenBank/DDBJ whole genome shotgun (WGS) entry which is preliminary data.</text>
</comment>
<dbReference type="Gene3D" id="3.40.50.10440">
    <property type="entry name" value="Dihydroxyacetone kinase, domain 1"/>
    <property type="match status" value="1"/>
</dbReference>
<dbReference type="FunFam" id="3.30.1180.20:FF:000001">
    <property type="entry name" value="Dihydroxyacetone kinase 1"/>
    <property type="match status" value="1"/>
</dbReference>
<dbReference type="GO" id="GO:0019563">
    <property type="term" value="P:glycerol catabolic process"/>
    <property type="evidence" value="ECO:0007669"/>
    <property type="project" value="TreeGrafter"/>
</dbReference>
<evidence type="ECO:0000256" key="1">
    <source>
        <dbReference type="ARBA" id="ARBA00022679"/>
    </source>
</evidence>
<dbReference type="SUPFAM" id="SSF82549">
    <property type="entry name" value="DAK1/DegV-like"/>
    <property type="match status" value="1"/>
</dbReference>
<evidence type="ECO:0000313" key="7">
    <source>
        <dbReference type="Proteomes" id="UP000229740"/>
    </source>
</evidence>
<dbReference type="Pfam" id="PF02733">
    <property type="entry name" value="Dak1"/>
    <property type="match status" value="1"/>
</dbReference>
<dbReference type="FunFam" id="3.40.50.10440:FF:000001">
    <property type="entry name" value="Dihydroxyacetone kinase, DhaK subunit"/>
    <property type="match status" value="1"/>
</dbReference>
<dbReference type="PANTHER" id="PTHR28629">
    <property type="entry name" value="TRIOKINASE/FMN CYCLASE"/>
    <property type="match status" value="1"/>
</dbReference>
<reference evidence="6 7" key="1">
    <citation type="submission" date="2017-10" db="EMBL/GenBank/DDBJ databases">
        <title>Novel microbial diversity and functional potential in the marine mammal oral microbiome.</title>
        <authorList>
            <person name="Dudek N.K."/>
            <person name="Sun C.L."/>
            <person name="Burstein D."/>
            <person name="Kantor R.S."/>
            <person name="Aliaga Goltsman D.S."/>
            <person name="Bik E.M."/>
            <person name="Thomas B.C."/>
            <person name="Banfield J.F."/>
            <person name="Relman D.A."/>
        </authorList>
    </citation>
    <scope>NUCLEOTIDE SEQUENCE [LARGE SCALE GENOMIC DNA]</scope>
    <source>
        <strain evidence="6">DOLZORAL124_49_17</strain>
    </source>
</reference>
<evidence type="ECO:0000259" key="5">
    <source>
        <dbReference type="PROSITE" id="PS51481"/>
    </source>
</evidence>
<dbReference type="Proteomes" id="UP000229740">
    <property type="component" value="Unassembled WGS sequence"/>
</dbReference>
<proteinExistence type="predicted"/>
<dbReference type="EMBL" id="PDPS01000034">
    <property type="protein sequence ID" value="PID56418.1"/>
    <property type="molecule type" value="Genomic_DNA"/>
</dbReference>
<keyword evidence="4" id="KW-0067">ATP-binding</keyword>
<accession>A0A2G6E3R3</accession>
<keyword evidence="1" id="KW-0808">Transferase</keyword>